<dbReference type="Proteomes" id="UP000196158">
    <property type="component" value="Unassembled WGS sequence"/>
</dbReference>
<dbReference type="PANTHER" id="PTHR11266:SF17">
    <property type="entry name" value="PROTEIN MPV17"/>
    <property type="match status" value="1"/>
</dbReference>
<feature type="transmembrane region" description="Helical" evidence="7">
    <location>
        <begin position="94"/>
        <end position="118"/>
    </location>
</feature>
<keyword evidence="4 7" id="KW-1133">Transmembrane helix</keyword>
<evidence type="ECO:0000256" key="1">
    <source>
        <dbReference type="ARBA" id="ARBA00004141"/>
    </source>
</evidence>
<evidence type="ECO:0000256" key="7">
    <source>
        <dbReference type="RuleBase" id="RU363053"/>
    </source>
</evidence>
<dbReference type="InterPro" id="IPR007248">
    <property type="entry name" value="Mpv17_PMP22"/>
</dbReference>
<comment type="similarity">
    <text evidence="2 7">Belongs to the peroxisomal membrane protein PXMP2/4 family.</text>
</comment>
<keyword evidence="3 7" id="KW-0812">Transmembrane</keyword>
<proteinExistence type="inferred from homology"/>
<dbReference type="GO" id="GO:0005739">
    <property type="term" value="C:mitochondrion"/>
    <property type="evidence" value="ECO:0007669"/>
    <property type="project" value="TreeGrafter"/>
</dbReference>
<dbReference type="Pfam" id="PF04117">
    <property type="entry name" value="Mpv17_PMP22"/>
    <property type="match status" value="1"/>
</dbReference>
<evidence type="ECO:0000256" key="3">
    <source>
        <dbReference type="ARBA" id="ARBA00022692"/>
    </source>
</evidence>
<dbReference type="GO" id="GO:0016020">
    <property type="term" value="C:membrane"/>
    <property type="evidence" value="ECO:0007669"/>
    <property type="project" value="UniProtKB-SubCell"/>
</dbReference>
<dbReference type="AlphaFoldDB" id="A0A1X7R0E1"/>
<reference evidence="8 9" key="1">
    <citation type="submission" date="2017-04" db="EMBL/GenBank/DDBJ databases">
        <authorList>
            <person name="Afonso C.L."/>
            <person name="Miller P.J."/>
            <person name="Scott M.A."/>
            <person name="Spackman E."/>
            <person name="Goraichik I."/>
            <person name="Dimitrov K.M."/>
            <person name="Suarez D.L."/>
            <person name="Swayne D.E."/>
        </authorList>
    </citation>
    <scope>NUCLEOTIDE SEQUENCE [LARGE SCALE GENOMIC DNA]</scope>
</reference>
<evidence type="ECO:0000256" key="5">
    <source>
        <dbReference type="ARBA" id="ARBA00023136"/>
    </source>
</evidence>
<evidence type="ECO:0000313" key="8">
    <source>
        <dbReference type="EMBL" id="SMN18974.1"/>
    </source>
</evidence>
<dbReference type="PANTHER" id="PTHR11266">
    <property type="entry name" value="PEROXISOMAL MEMBRANE PROTEIN 2, PXMP2 MPV17"/>
    <property type="match status" value="1"/>
</dbReference>
<keyword evidence="9" id="KW-1185">Reference proteome</keyword>
<organism evidence="8 9">
    <name type="scientific">Maudiozyma saulgeensis</name>
    <dbReference type="NCBI Taxonomy" id="1789683"/>
    <lineage>
        <taxon>Eukaryota</taxon>
        <taxon>Fungi</taxon>
        <taxon>Dikarya</taxon>
        <taxon>Ascomycota</taxon>
        <taxon>Saccharomycotina</taxon>
        <taxon>Saccharomycetes</taxon>
        <taxon>Saccharomycetales</taxon>
        <taxon>Saccharomycetaceae</taxon>
        <taxon>Maudiozyma</taxon>
    </lineage>
</organism>
<evidence type="ECO:0000256" key="4">
    <source>
        <dbReference type="ARBA" id="ARBA00022989"/>
    </source>
</evidence>
<dbReference type="EMBL" id="FXLY01000003">
    <property type="protein sequence ID" value="SMN18974.1"/>
    <property type="molecule type" value="Genomic_DNA"/>
</dbReference>
<dbReference type="OrthoDB" id="430207at2759"/>
<name>A0A1X7R0E1_9SACH</name>
<protein>
    <recommendedName>
        <fullName evidence="6">Protein SYM1</fullName>
    </recommendedName>
</protein>
<gene>
    <name evidence="8" type="ORF">KASA_0P01001G</name>
</gene>
<comment type="subcellular location">
    <subcellularLocation>
        <location evidence="1">Membrane</location>
        <topology evidence="1">Multi-pass membrane protein</topology>
    </subcellularLocation>
</comment>
<sequence>MNRFRIFQKYNSWLNKYPYRTNALTTGALFGIGDIIAQEIFPKEKDLKKFDMNRTIRATTYGTVIFSVIGDKWYKTLNRISLPQLNNTNSKKKIITLLLRVSIDQILFAPFGLILYYGSMSVMNGGNLQNVRSKLNSQFWPTLYANWLVWPMVQLMNFSIVPVQYRLLCVNSIALLWNTFLSMRNAQ</sequence>
<feature type="transmembrane region" description="Helical" evidence="7">
    <location>
        <begin position="139"/>
        <end position="157"/>
    </location>
</feature>
<evidence type="ECO:0000256" key="6">
    <source>
        <dbReference type="ARBA" id="ARBA00039302"/>
    </source>
</evidence>
<accession>A0A1X7R0E1</accession>
<evidence type="ECO:0000256" key="2">
    <source>
        <dbReference type="ARBA" id="ARBA00006824"/>
    </source>
</evidence>
<keyword evidence="5 7" id="KW-0472">Membrane</keyword>
<evidence type="ECO:0000313" key="9">
    <source>
        <dbReference type="Proteomes" id="UP000196158"/>
    </source>
</evidence>
<dbReference type="STRING" id="1789683.A0A1X7R0E1"/>